<sequence>MPIAKSGKRARSGGTRVRGAGVELSPLFSHVLRPPLLIGLKGTPGYHDRADLKIENLLLDEQDNIKLIAYAAPELLARKKYGPKVDVWSIGVNMYAMLTGNLPFTVEPFSLRALHQKMVDKEMNPLPPSLSSGTTT</sequence>
<keyword evidence="6 9" id="KW-0418">Kinase</keyword>
<keyword evidence="7" id="KW-0067">ATP-binding</keyword>
<dbReference type="GO" id="GO:0005737">
    <property type="term" value="C:cytoplasm"/>
    <property type="evidence" value="ECO:0007669"/>
    <property type="project" value="TreeGrafter"/>
</dbReference>
<dbReference type="EC" id="2.7.11.1" evidence="2"/>
<gene>
    <name evidence="9" type="primary">HUNK_0</name>
    <name evidence="9" type="ORF">EYF80_041475</name>
</gene>
<dbReference type="Gene3D" id="1.10.510.10">
    <property type="entry name" value="Transferase(Phosphotransferase) domain 1"/>
    <property type="match status" value="1"/>
</dbReference>
<evidence type="ECO:0000313" key="9">
    <source>
        <dbReference type="EMBL" id="TNN48313.1"/>
    </source>
</evidence>
<comment type="caution">
    <text evidence="9">The sequence shown here is derived from an EMBL/GenBank/DDBJ whole genome shotgun (WGS) entry which is preliminary data.</text>
</comment>
<dbReference type="Pfam" id="PF00069">
    <property type="entry name" value="Pkinase"/>
    <property type="match status" value="1"/>
</dbReference>
<dbReference type="EMBL" id="SRLO01000702">
    <property type="protein sequence ID" value="TNN48313.1"/>
    <property type="molecule type" value="Genomic_DNA"/>
</dbReference>
<evidence type="ECO:0000313" key="10">
    <source>
        <dbReference type="Proteomes" id="UP000314294"/>
    </source>
</evidence>
<evidence type="ECO:0000256" key="5">
    <source>
        <dbReference type="ARBA" id="ARBA00022741"/>
    </source>
</evidence>
<dbReference type="OrthoDB" id="193931at2759"/>
<reference evidence="9 10" key="1">
    <citation type="submission" date="2019-03" db="EMBL/GenBank/DDBJ databases">
        <title>First draft genome of Liparis tanakae, snailfish: a comprehensive survey of snailfish specific genes.</title>
        <authorList>
            <person name="Kim W."/>
            <person name="Song I."/>
            <person name="Jeong J.-H."/>
            <person name="Kim D."/>
            <person name="Kim S."/>
            <person name="Ryu S."/>
            <person name="Song J.Y."/>
            <person name="Lee S.K."/>
        </authorList>
    </citation>
    <scope>NUCLEOTIDE SEQUENCE [LARGE SCALE GENOMIC DNA]</scope>
    <source>
        <tissue evidence="9">Muscle</tissue>
    </source>
</reference>
<dbReference type="InterPro" id="IPR000719">
    <property type="entry name" value="Prot_kinase_dom"/>
</dbReference>
<dbReference type="PROSITE" id="PS50011">
    <property type="entry name" value="PROTEIN_KINASE_DOM"/>
    <property type="match status" value="1"/>
</dbReference>
<evidence type="ECO:0000259" key="8">
    <source>
        <dbReference type="PROSITE" id="PS50011"/>
    </source>
</evidence>
<name>A0A4Z2G616_9TELE</name>
<feature type="domain" description="Protein kinase" evidence="8">
    <location>
        <begin position="1"/>
        <end position="136"/>
    </location>
</feature>
<dbReference type="InterPro" id="IPR011009">
    <property type="entry name" value="Kinase-like_dom_sf"/>
</dbReference>
<dbReference type="PANTHER" id="PTHR24346">
    <property type="entry name" value="MAP/MICROTUBULE AFFINITY-REGULATING KINASE"/>
    <property type="match status" value="1"/>
</dbReference>
<evidence type="ECO:0000256" key="3">
    <source>
        <dbReference type="ARBA" id="ARBA00022527"/>
    </source>
</evidence>
<proteinExistence type="inferred from homology"/>
<evidence type="ECO:0000256" key="2">
    <source>
        <dbReference type="ARBA" id="ARBA00012513"/>
    </source>
</evidence>
<keyword evidence="5" id="KW-0547">Nucleotide-binding</keyword>
<organism evidence="9 10">
    <name type="scientific">Liparis tanakae</name>
    <name type="common">Tanaka's snailfish</name>
    <dbReference type="NCBI Taxonomy" id="230148"/>
    <lineage>
        <taxon>Eukaryota</taxon>
        <taxon>Metazoa</taxon>
        <taxon>Chordata</taxon>
        <taxon>Craniata</taxon>
        <taxon>Vertebrata</taxon>
        <taxon>Euteleostomi</taxon>
        <taxon>Actinopterygii</taxon>
        <taxon>Neopterygii</taxon>
        <taxon>Teleostei</taxon>
        <taxon>Neoteleostei</taxon>
        <taxon>Acanthomorphata</taxon>
        <taxon>Eupercaria</taxon>
        <taxon>Perciformes</taxon>
        <taxon>Cottioidei</taxon>
        <taxon>Cottales</taxon>
        <taxon>Liparidae</taxon>
        <taxon>Liparis</taxon>
    </lineage>
</organism>
<protein>
    <recommendedName>
        <fullName evidence="2">non-specific serine/threonine protein kinase</fullName>
        <ecNumber evidence="2">2.7.11.1</ecNumber>
    </recommendedName>
</protein>
<comment type="similarity">
    <text evidence="1">Belongs to the protein kinase superfamily. CAMK Ser/Thr protein kinase family. SNF1 subfamily.</text>
</comment>
<dbReference type="GO" id="GO:0004674">
    <property type="term" value="F:protein serine/threonine kinase activity"/>
    <property type="evidence" value="ECO:0007669"/>
    <property type="project" value="UniProtKB-KW"/>
</dbReference>
<evidence type="ECO:0000256" key="4">
    <source>
        <dbReference type="ARBA" id="ARBA00022679"/>
    </source>
</evidence>
<keyword evidence="4" id="KW-0808">Transferase</keyword>
<dbReference type="GO" id="GO:0035556">
    <property type="term" value="P:intracellular signal transduction"/>
    <property type="evidence" value="ECO:0007669"/>
    <property type="project" value="TreeGrafter"/>
</dbReference>
<evidence type="ECO:0000256" key="1">
    <source>
        <dbReference type="ARBA" id="ARBA00006234"/>
    </source>
</evidence>
<keyword evidence="10" id="KW-1185">Reference proteome</keyword>
<dbReference type="Proteomes" id="UP000314294">
    <property type="component" value="Unassembled WGS sequence"/>
</dbReference>
<evidence type="ECO:0000256" key="7">
    <source>
        <dbReference type="ARBA" id="ARBA00022840"/>
    </source>
</evidence>
<dbReference type="GO" id="GO:0005524">
    <property type="term" value="F:ATP binding"/>
    <property type="evidence" value="ECO:0007669"/>
    <property type="project" value="UniProtKB-KW"/>
</dbReference>
<evidence type="ECO:0000256" key="6">
    <source>
        <dbReference type="ARBA" id="ARBA00022777"/>
    </source>
</evidence>
<keyword evidence="3" id="KW-0723">Serine/threonine-protein kinase</keyword>
<dbReference type="PANTHER" id="PTHR24346:SF80">
    <property type="entry name" value="HORMONALLY UP-REGULATED NEU TUMOR-ASSOCIATED KINASE"/>
    <property type="match status" value="1"/>
</dbReference>
<accession>A0A4Z2G616</accession>
<dbReference type="AlphaFoldDB" id="A0A4Z2G616"/>
<dbReference type="SUPFAM" id="SSF56112">
    <property type="entry name" value="Protein kinase-like (PK-like)"/>
    <property type="match status" value="1"/>
</dbReference>